<dbReference type="EMBL" id="CP141615">
    <property type="protein sequence ID" value="WRP18533.1"/>
    <property type="molecule type" value="Genomic_DNA"/>
</dbReference>
<reference evidence="1 2" key="1">
    <citation type="journal article" date="2024" name="Front. Microbiol.">
        <title>Novel thermophilic genera Geochorda gen. nov. and Carboxydochorda gen. nov. from the deep terrestrial subsurface reveal the ecophysiological diversity in the class Limnochordia.</title>
        <authorList>
            <person name="Karnachuk O.V."/>
            <person name="Lukina A.P."/>
            <person name="Avakyan M.R."/>
            <person name="Kadnikov V.V."/>
            <person name="Begmatov S."/>
            <person name="Beletsky A.V."/>
            <person name="Vlasova K.G."/>
            <person name="Novikov A.A."/>
            <person name="Shcherbakova V.A."/>
            <person name="Mardanov A.V."/>
            <person name="Ravin N.V."/>
        </authorList>
    </citation>
    <scope>NUCLEOTIDE SEQUENCE [LARGE SCALE GENOMIC DNA]</scope>
    <source>
        <strain evidence="1 2">L945</strain>
    </source>
</reference>
<evidence type="ECO:0000313" key="2">
    <source>
        <dbReference type="Proteomes" id="UP001332192"/>
    </source>
</evidence>
<gene>
    <name evidence="1" type="ORF">U7230_05890</name>
</gene>
<name>A0ABZ1C0K2_9FIRM</name>
<keyword evidence="2" id="KW-1185">Reference proteome</keyword>
<dbReference type="RefSeq" id="WP_324717806.1">
    <property type="nucleotide sequence ID" value="NZ_CP141615.1"/>
</dbReference>
<dbReference type="Gene3D" id="1.10.760.10">
    <property type="entry name" value="Cytochrome c-like domain"/>
    <property type="match status" value="1"/>
</dbReference>
<organism evidence="1 2">
    <name type="scientific">Carboxydichorda subterranea</name>
    <dbReference type="NCBI Taxonomy" id="3109565"/>
    <lineage>
        <taxon>Bacteria</taxon>
        <taxon>Bacillati</taxon>
        <taxon>Bacillota</taxon>
        <taxon>Limnochordia</taxon>
        <taxon>Limnochordales</taxon>
        <taxon>Geochordaceae</taxon>
        <taxon>Carboxydichorda</taxon>
    </lineage>
</organism>
<evidence type="ECO:0008006" key="3">
    <source>
        <dbReference type="Google" id="ProtNLM"/>
    </source>
</evidence>
<proteinExistence type="predicted"/>
<dbReference type="InterPro" id="IPR036909">
    <property type="entry name" value="Cyt_c-like_dom_sf"/>
</dbReference>
<protein>
    <recommendedName>
        <fullName evidence="3">Cytochrome c</fullName>
    </recommendedName>
</protein>
<dbReference type="SUPFAM" id="SSF46626">
    <property type="entry name" value="Cytochrome c"/>
    <property type="match status" value="1"/>
</dbReference>
<accession>A0ABZ1C0K2</accession>
<sequence length="145" mass="15728">MASTHERLGVAALVGGVATAALVGIAAWLGSRQAAIAPPAPAAQVSEVTGPVYAELVLTEWQLEPGEGKQTVQTFCTICHSLAPILQHREFPKQTWVAEVDKMRQRYGLPINDEIAREIVTYLEEHYSLESIQARARVAGEPVAR</sequence>
<evidence type="ECO:0000313" key="1">
    <source>
        <dbReference type="EMBL" id="WRP18533.1"/>
    </source>
</evidence>
<dbReference type="Proteomes" id="UP001332192">
    <property type="component" value="Chromosome"/>
</dbReference>